<proteinExistence type="predicted"/>
<dbReference type="AlphaFoldDB" id="A0A8S2GZN3"/>
<evidence type="ECO:0000313" key="3">
    <source>
        <dbReference type="EMBL" id="CAF3581323.1"/>
    </source>
</evidence>
<feature type="transmembrane region" description="Helical" evidence="1">
    <location>
        <begin position="36"/>
        <end position="57"/>
    </location>
</feature>
<reference evidence="3" key="1">
    <citation type="submission" date="2021-02" db="EMBL/GenBank/DDBJ databases">
        <authorList>
            <person name="Nowell W R."/>
        </authorList>
    </citation>
    <scope>NUCLEOTIDE SEQUENCE</scope>
</reference>
<organism evidence="3 4">
    <name type="scientific">Didymodactylos carnosus</name>
    <dbReference type="NCBI Taxonomy" id="1234261"/>
    <lineage>
        <taxon>Eukaryota</taxon>
        <taxon>Metazoa</taxon>
        <taxon>Spiralia</taxon>
        <taxon>Gnathifera</taxon>
        <taxon>Rotifera</taxon>
        <taxon>Eurotatoria</taxon>
        <taxon>Bdelloidea</taxon>
        <taxon>Philodinida</taxon>
        <taxon>Philodinidae</taxon>
        <taxon>Didymodactylos</taxon>
    </lineage>
</organism>
<dbReference type="Proteomes" id="UP000677228">
    <property type="component" value="Unassembled WGS sequence"/>
</dbReference>
<keyword evidence="1" id="KW-1133">Transmembrane helix</keyword>
<sequence>MGITLGNFVVAMLLMTLFFGSISILFSIVFGGLGTTVMVLMASTVLIVLMFIIPFLVGVRSRFDFNKQDRHELSSTQTVNKKGERMYLFAADQLGISKIDDYVAEGNSSKYRYSAYFNLGNQLTDAFALFSKDEKRDLYDLEDFLTAKQMSYRGNDETVADLHTLMLPNYDLINSNGQIPGQ</sequence>
<gene>
    <name evidence="2" type="ORF">OVA965_LOCUS4500</name>
    <name evidence="3" type="ORF">TMI583_LOCUS4498</name>
</gene>
<accession>A0A8S2GZN3</accession>
<dbReference type="Proteomes" id="UP000682733">
    <property type="component" value="Unassembled WGS sequence"/>
</dbReference>
<evidence type="ECO:0000256" key="1">
    <source>
        <dbReference type="SAM" id="Phobius"/>
    </source>
</evidence>
<name>A0A8S2GZN3_9BILA</name>
<dbReference type="EMBL" id="CAJNOK010001182">
    <property type="protein sequence ID" value="CAF0798140.1"/>
    <property type="molecule type" value="Genomic_DNA"/>
</dbReference>
<protein>
    <submittedName>
        <fullName evidence="3">Uncharacterized protein</fullName>
    </submittedName>
</protein>
<keyword evidence="1" id="KW-0812">Transmembrane</keyword>
<evidence type="ECO:0000313" key="4">
    <source>
        <dbReference type="Proteomes" id="UP000682733"/>
    </source>
</evidence>
<dbReference type="EMBL" id="CAJOBA010001182">
    <property type="protein sequence ID" value="CAF3581323.1"/>
    <property type="molecule type" value="Genomic_DNA"/>
</dbReference>
<comment type="caution">
    <text evidence="3">The sequence shown here is derived from an EMBL/GenBank/DDBJ whole genome shotgun (WGS) entry which is preliminary data.</text>
</comment>
<keyword evidence="1" id="KW-0472">Membrane</keyword>
<feature type="transmembrane region" description="Helical" evidence="1">
    <location>
        <begin position="7"/>
        <end position="30"/>
    </location>
</feature>
<evidence type="ECO:0000313" key="2">
    <source>
        <dbReference type="EMBL" id="CAF0798140.1"/>
    </source>
</evidence>